<protein>
    <submittedName>
        <fullName evidence="2">Uncharacterized protein</fullName>
    </submittedName>
</protein>
<keyword evidence="3" id="KW-1185">Reference proteome</keyword>
<dbReference type="Proteomes" id="UP001459277">
    <property type="component" value="Unassembled WGS sequence"/>
</dbReference>
<name>A0AAW2E3P1_9ROSI</name>
<reference evidence="2 3" key="1">
    <citation type="submission" date="2024-01" db="EMBL/GenBank/DDBJ databases">
        <title>A telomere-to-telomere, gap-free genome of sweet tea (Lithocarpus litseifolius).</title>
        <authorList>
            <person name="Zhou J."/>
        </authorList>
    </citation>
    <scope>NUCLEOTIDE SEQUENCE [LARGE SCALE GENOMIC DNA]</scope>
    <source>
        <strain evidence="2">Zhou-2022a</strain>
        <tissue evidence="2">Leaf</tissue>
    </source>
</reference>
<proteinExistence type="predicted"/>
<evidence type="ECO:0000313" key="3">
    <source>
        <dbReference type="Proteomes" id="UP001459277"/>
    </source>
</evidence>
<dbReference type="EMBL" id="JAZDWU010000001">
    <property type="protein sequence ID" value="KAL0017427.1"/>
    <property type="molecule type" value="Genomic_DNA"/>
</dbReference>
<sequence length="69" mass="8096">MSTNPPKIRHLRELYQTTIYFRRVKETLTPDTMGSCHALRKLHPEGPSFYQTSSRKRSRRLHQVSIGQA</sequence>
<dbReference type="AlphaFoldDB" id="A0AAW2E3P1"/>
<gene>
    <name evidence="2" type="ORF">SO802_004496</name>
</gene>
<organism evidence="2 3">
    <name type="scientific">Lithocarpus litseifolius</name>
    <dbReference type="NCBI Taxonomy" id="425828"/>
    <lineage>
        <taxon>Eukaryota</taxon>
        <taxon>Viridiplantae</taxon>
        <taxon>Streptophyta</taxon>
        <taxon>Embryophyta</taxon>
        <taxon>Tracheophyta</taxon>
        <taxon>Spermatophyta</taxon>
        <taxon>Magnoliopsida</taxon>
        <taxon>eudicotyledons</taxon>
        <taxon>Gunneridae</taxon>
        <taxon>Pentapetalae</taxon>
        <taxon>rosids</taxon>
        <taxon>fabids</taxon>
        <taxon>Fagales</taxon>
        <taxon>Fagaceae</taxon>
        <taxon>Lithocarpus</taxon>
    </lineage>
</organism>
<accession>A0AAW2E3P1</accession>
<comment type="caution">
    <text evidence="2">The sequence shown here is derived from an EMBL/GenBank/DDBJ whole genome shotgun (WGS) entry which is preliminary data.</text>
</comment>
<evidence type="ECO:0000256" key="1">
    <source>
        <dbReference type="SAM" id="MobiDB-lite"/>
    </source>
</evidence>
<feature type="region of interest" description="Disordered" evidence="1">
    <location>
        <begin position="39"/>
        <end position="69"/>
    </location>
</feature>
<evidence type="ECO:0000313" key="2">
    <source>
        <dbReference type="EMBL" id="KAL0017427.1"/>
    </source>
</evidence>